<sequence length="43" mass="4846">MDFARISRPCIDLCAFFSLVRNFVLSGSFRFVFAVDLSKQAGI</sequence>
<accession>A0A0E9PE37</accession>
<protein>
    <submittedName>
        <fullName evidence="1">Uncharacterized protein</fullName>
    </submittedName>
</protein>
<proteinExistence type="predicted"/>
<reference evidence="1" key="2">
    <citation type="journal article" date="2015" name="Fish Shellfish Immunol.">
        <title>Early steps in the European eel (Anguilla anguilla)-Vibrio vulnificus interaction in the gills: Role of the RtxA13 toxin.</title>
        <authorList>
            <person name="Callol A."/>
            <person name="Pajuelo D."/>
            <person name="Ebbesson L."/>
            <person name="Teles M."/>
            <person name="MacKenzie S."/>
            <person name="Amaro C."/>
        </authorList>
    </citation>
    <scope>NUCLEOTIDE SEQUENCE</scope>
</reference>
<organism evidence="1">
    <name type="scientific">Anguilla anguilla</name>
    <name type="common">European freshwater eel</name>
    <name type="synonym">Muraena anguilla</name>
    <dbReference type="NCBI Taxonomy" id="7936"/>
    <lineage>
        <taxon>Eukaryota</taxon>
        <taxon>Metazoa</taxon>
        <taxon>Chordata</taxon>
        <taxon>Craniata</taxon>
        <taxon>Vertebrata</taxon>
        <taxon>Euteleostomi</taxon>
        <taxon>Actinopterygii</taxon>
        <taxon>Neopterygii</taxon>
        <taxon>Teleostei</taxon>
        <taxon>Anguilliformes</taxon>
        <taxon>Anguillidae</taxon>
        <taxon>Anguilla</taxon>
    </lineage>
</organism>
<reference evidence="1" key="1">
    <citation type="submission" date="2014-11" db="EMBL/GenBank/DDBJ databases">
        <authorList>
            <person name="Amaro Gonzalez C."/>
        </authorList>
    </citation>
    <scope>NUCLEOTIDE SEQUENCE</scope>
</reference>
<evidence type="ECO:0000313" key="1">
    <source>
        <dbReference type="EMBL" id="JAH02325.1"/>
    </source>
</evidence>
<name>A0A0E9PE37_ANGAN</name>
<dbReference type="EMBL" id="GBXM01106252">
    <property type="protein sequence ID" value="JAH02325.1"/>
    <property type="molecule type" value="Transcribed_RNA"/>
</dbReference>
<dbReference type="AlphaFoldDB" id="A0A0E9PE37"/>